<dbReference type="FunFam" id="1.10.150.250:FF:000004">
    <property type="entry name" value="Succinate dehydrogenase assembly factor 2, mitochondrial"/>
    <property type="match status" value="1"/>
</dbReference>
<dbReference type="Pfam" id="PF03937">
    <property type="entry name" value="Sdh5"/>
    <property type="match status" value="1"/>
</dbReference>
<dbReference type="GO" id="GO:0034553">
    <property type="term" value="P:mitochondrial respiratory chain complex II assembly"/>
    <property type="evidence" value="ECO:0007669"/>
    <property type="project" value="TreeGrafter"/>
</dbReference>
<evidence type="ECO:0000256" key="2">
    <source>
        <dbReference type="ARBA" id="ARBA00023186"/>
    </source>
</evidence>
<reference evidence="4" key="1">
    <citation type="submission" date="2021-01" db="EMBL/GenBank/DDBJ databases">
        <authorList>
            <person name="Corre E."/>
            <person name="Pelletier E."/>
            <person name="Niang G."/>
            <person name="Scheremetjew M."/>
            <person name="Finn R."/>
            <person name="Kale V."/>
            <person name="Holt S."/>
            <person name="Cochrane G."/>
            <person name="Meng A."/>
            <person name="Brown T."/>
            <person name="Cohen L."/>
        </authorList>
    </citation>
    <scope>NUCLEOTIDE SEQUENCE</scope>
    <source>
        <strain evidence="4">CCAP1064/1</strain>
    </source>
</reference>
<dbReference type="GO" id="GO:0006099">
    <property type="term" value="P:tricarboxylic acid cycle"/>
    <property type="evidence" value="ECO:0007669"/>
    <property type="project" value="TreeGrafter"/>
</dbReference>
<protein>
    <recommendedName>
        <fullName evidence="5">SDH assembly factor 2</fullName>
    </recommendedName>
</protein>
<sequence>MMKQMALSAIRAVSKPLQNGVCDTFLRQTRFSNPYTMNVVTIRFYRGESGEMEENLSEQEQKLVKIAQPKYDSIYEKHIQMPKVDNISNDSLGTTKEGTTMTTEEIELDIRKKRLIYRAKQRGWLEVDLLLGTYASKYVPSMTKGEMDEFERFVNLETIDIYNFLTFRADIPDKFLDEECGVVKNIQEWAKKSPLGKASPSDYAAAKKDNNLI</sequence>
<dbReference type="InterPro" id="IPR036714">
    <property type="entry name" value="SDH_sf"/>
</dbReference>
<keyword evidence="2" id="KW-0143">Chaperone</keyword>
<name>A0A7S0CLB0_9STRA</name>
<dbReference type="SUPFAM" id="SSF109910">
    <property type="entry name" value="YgfY-like"/>
    <property type="match status" value="1"/>
</dbReference>
<dbReference type="GO" id="GO:0006121">
    <property type="term" value="P:mitochondrial electron transport, succinate to ubiquinone"/>
    <property type="evidence" value="ECO:0007669"/>
    <property type="project" value="TreeGrafter"/>
</dbReference>
<evidence type="ECO:0000256" key="1">
    <source>
        <dbReference type="ARBA" id="ARBA00023128"/>
    </source>
</evidence>
<gene>
    <name evidence="4" type="ORF">PINE0816_LOCUS23339</name>
</gene>
<proteinExistence type="predicted"/>
<evidence type="ECO:0000256" key="3">
    <source>
        <dbReference type="SAM" id="MobiDB-lite"/>
    </source>
</evidence>
<dbReference type="PANTHER" id="PTHR12469:SF2">
    <property type="entry name" value="SUCCINATE DEHYDROGENASE ASSEMBLY FACTOR 2, MITOCHONDRIAL"/>
    <property type="match status" value="1"/>
</dbReference>
<dbReference type="InterPro" id="IPR005631">
    <property type="entry name" value="SDH"/>
</dbReference>
<accession>A0A7S0CLB0</accession>
<dbReference type="GO" id="GO:0005739">
    <property type="term" value="C:mitochondrion"/>
    <property type="evidence" value="ECO:0007669"/>
    <property type="project" value="TreeGrafter"/>
</dbReference>
<evidence type="ECO:0000313" key="4">
    <source>
        <dbReference type="EMBL" id="CAD8427174.1"/>
    </source>
</evidence>
<dbReference type="AlphaFoldDB" id="A0A7S0CLB0"/>
<keyword evidence="1" id="KW-0496">Mitochondrion</keyword>
<evidence type="ECO:0008006" key="5">
    <source>
        <dbReference type="Google" id="ProtNLM"/>
    </source>
</evidence>
<feature type="region of interest" description="Disordered" evidence="3">
    <location>
        <begin position="194"/>
        <end position="213"/>
    </location>
</feature>
<dbReference type="EMBL" id="HBEL01050816">
    <property type="protein sequence ID" value="CAD8427174.1"/>
    <property type="molecule type" value="Transcribed_RNA"/>
</dbReference>
<dbReference type="PANTHER" id="PTHR12469">
    <property type="entry name" value="PROTEIN EMI5 HOMOLOG, MITOCHONDRIAL"/>
    <property type="match status" value="1"/>
</dbReference>
<dbReference type="Gene3D" id="1.10.150.250">
    <property type="entry name" value="Flavinator of succinate dehydrogenase"/>
    <property type="match status" value="1"/>
</dbReference>
<organism evidence="4">
    <name type="scientific">Proboscia inermis</name>
    <dbReference type="NCBI Taxonomy" id="420281"/>
    <lineage>
        <taxon>Eukaryota</taxon>
        <taxon>Sar</taxon>
        <taxon>Stramenopiles</taxon>
        <taxon>Ochrophyta</taxon>
        <taxon>Bacillariophyta</taxon>
        <taxon>Coscinodiscophyceae</taxon>
        <taxon>Rhizosoleniophycidae</taxon>
        <taxon>Rhizosoleniales</taxon>
        <taxon>Rhizosoleniaceae</taxon>
        <taxon>Proboscia</taxon>
    </lineage>
</organism>